<comment type="caution">
    <text evidence="1">The sequence shown here is derived from an EMBL/GenBank/DDBJ whole genome shotgun (WGS) entry which is preliminary data.</text>
</comment>
<keyword evidence="2" id="KW-1185">Reference proteome</keyword>
<dbReference type="AlphaFoldDB" id="G5STU2"/>
<dbReference type="EMBL" id="AFFY01000045">
    <property type="protein sequence ID" value="EHG99185.1"/>
    <property type="molecule type" value="Genomic_DNA"/>
</dbReference>
<organism evidence="1 2">
    <name type="scientific">Paraprevotella clara YIT 11840</name>
    <dbReference type="NCBI Taxonomy" id="762968"/>
    <lineage>
        <taxon>Bacteria</taxon>
        <taxon>Pseudomonadati</taxon>
        <taxon>Bacteroidota</taxon>
        <taxon>Bacteroidia</taxon>
        <taxon>Bacteroidales</taxon>
        <taxon>Prevotellaceae</taxon>
        <taxon>Paraprevotella</taxon>
    </lineage>
</organism>
<name>G5STU2_9BACT</name>
<dbReference type="STRING" id="762968.HMPREF9441_02797"/>
<protein>
    <submittedName>
        <fullName evidence="1">Uncharacterized protein</fullName>
    </submittedName>
</protein>
<sequence>MADVDAGYRVQGDERTAVVMAMVIGTLHQGTLWIKVAHFQIGADRCIEVAEDLSASRAVMKCIHRVSYGFV</sequence>
<evidence type="ECO:0000313" key="1">
    <source>
        <dbReference type="EMBL" id="EHG99185.1"/>
    </source>
</evidence>
<gene>
    <name evidence="1" type="ORF">HMPREF9441_02797</name>
</gene>
<dbReference type="Proteomes" id="UP000003598">
    <property type="component" value="Unassembled WGS sequence"/>
</dbReference>
<evidence type="ECO:0000313" key="2">
    <source>
        <dbReference type="Proteomes" id="UP000003598"/>
    </source>
</evidence>
<reference evidence="1 2" key="1">
    <citation type="submission" date="2011-03" db="EMBL/GenBank/DDBJ databases">
        <authorList>
            <person name="Weinstock G."/>
            <person name="Sodergren E."/>
            <person name="Clifton S."/>
            <person name="Fulton L."/>
            <person name="Fulton B."/>
            <person name="Courtney L."/>
            <person name="Fronick C."/>
            <person name="Harrison M."/>
            <person name="Strong C."/>
            <person name="Farmer C."/>
            <person name="Delahaunty K."/>
            <person name="Markovic C."/>
            <person name="Hall O."/>
            <person name="Minx P."/>
            <person name="Tomlinson C."/>
            <person name="Mitreva M."/>
            <person name="Hou S."/>
            <person name="Chen J."/>
            <person name="Wollam A."/>
            <person name="Pepin K.H."/>
            <person name="Johnson M."/>
            <person name="Bhonagiri V."/>
            <person name="Zhang X."/>
            <person name="Suruliraj S."/>
            <person name="Warren W."/>
            <person name="Chinwalla A."/>
            <person name="Mardis E.R."/>
            <person name="Wilson R.K."/>
        </authorList>
    </citation>
    <scope>NUCLEOTIDE SEQUENCE [LARGE SCALE GENOMIC DNA]</scope>
    <source>
        <strain evidence="1 2">YIT 11840</strain>
    </source>
</reference>
<accession>G5STU2</accession>
<dbReference type="HOGENOM" id="CLU_2736370_0_0_10"/>
<proteinExistence type="predicted"/>